<organism evidence="1 2">
    <name type="scientific">Microcystis aeruginosa NIES-2549</name>
    <dbReference type="NCBI Taxonomy" id="1641812"/>
    <lineage>
        <taxon>Bacteria</taxon>
        <taxon>Bacillati</taxon>
        <taxon>Cyanobacteriota</taxon>
        <taxon>Cyanophyceae</taxon>
        <taxon>Oscillatoriophycideae</taxon>
        <taxon>Chroococcales</taxon>
        <taxon>Microcystaceae</taxon>
        <taxon>Microcystis</taxon>
    </lineage>
</organism>
<name>A0A0F6U7K2_MICAE</name>
<sequence>MNQPYLIKGGLKAKSIFNLIITNYLTPQRNINQSSRYGQTEYYLN</sequence>
<protein>
    <submittedName>
        <fullName evidence="1">Uncharacterized protein</fullName>
    </submittedName>
</protein>
<gene>
    <name evidence="1" type="ORF">MYAER_3770</name>
</gene>
<evidence type="ECO:0000313" key="2">
    <source>
        <dbReference type="Proteomes" id="UP000034103"/>
    </source>
</evidence>
<proteinExistence type="predicted"/>
<dbReference type="PATRIC" id="fig|1641812.3.peg.3903"/>
<dbReference type="Proteomes" id="UP000034103">
    <property type="component" value="Chromosome"/>
</dbReference>
<accession>A0A0F6U7K2</accession>
<reference evidence="1 2" key="1">
    <citation type="journal article" date="2015" name="Genome Announc.">
        <title>Complete Genome Sequence of Microcystis aeruginosa NIES-2549, a Bloom-Forming Cyanobacterium from Lake Kasumigaura, Japan.</title>
        <authorList>
            <person name="Yamaguchi H."/>
            <person name="Suzuki S."/>
            <person name="Tanabe Y."/>
            <person name="Osana Y."/>
            <person name="Shimura Y."/>
            <person name="Ishida K."/>
            <person name="Kawachi M."/>
        </authorList>
    </citation>
    <scope>NUCLEOTIDE SEQUENCE [LARGE SCALE GENOMIC DNA]</scope>
    <source>
        <strain evidence="1 2">NIES-2549</strain>
    </source>
</reference>
<dbReference type="EMBL" id="CP011304">
    <property type="protein sequence ID" value="AKE66102.1"/>
    <property type="molecule type" value="Genomic_DNA"/>
</dbReference>
<dbReference type="AlphaFoldDB" id="A0A0F6U7K2"/>
<evidence type="ECO:0000313" key="1">
    <source>
        <dbReference type="EMBL" id="AKE66102.1"/>
    </source>
</evidence>
<dbReference type="HOGENOM" id="CLU_3202006_0_0_3"/>